<organism evidence="1 2">
    <name type="scientific">Bactrocera dorsalis</name>
    <name type="common">Oriental fruit fly</name>
    <name type="synonym">Dacus dorsalis</name>
    <dbReference type="NCBI Taxonomy" id="27457"/>
    <lineage>
        <taxon>Eukaryota</taxon>
        <taxon>Metazoa</taxon>
        <taxon>Ecdysozoa</taxon>
        <taxon>Arthropoda</taxon>
        <taxon>Hexapoda</taxon>
        <taxon>Insecta</taxon>
        <taxon>Pterygota</taxon>
        <taxon>Neoptera</taxon>
        <taxon>Endopterygota</taxon>
        <taxon>Diptera</taxon>
        <taxon>Brachycera</taxon>
        <taxon>Muscomorpha</taxon>
        <taxon>Tephritoidea</taxon>
        <taxon>Tephritidae</taxon>
        <taxon>Bactrocera</taxon>
        <taxon>Bactrocera</taxon>
    </lineage>
</organism>
<dbReference type="Proteomes" id="UP001652620">
    <property type="component" value="Chromosome 6"/>
</dbReference>
<proteinExistence type="predicted"/>
<reference evidence="2" key="1">
    <citation type="submission" date="2025-08" db="UniProtKB">
        <authorList>
            <consortium name="RefSeq"/>
        </authorList>
    </citation>
    <scope>IDENTIFICATION</scope>
    <source>
        <tissue evidence="2">Adult</tissue>
    </source>
</reference>
<evidence type="ECO:0000313" key="1">
    <source>
        <dbReference type="Proteomes" id="UP001652620"/>
    </source>
</evidence>
<accession>A0ABM3K2T5</accession>
<name>A0ABM3K2T5_BACDO</name>
<gene>
    <name evidence="2" type="primary">LOC125779187</name>
</gene>
<keyword evidence="1" id="KW-1185">Reference proteome</keyword>
<evidence type="ECO:0000313" key="2">
    <source>
        <dbReference type="RefSeq" id="XP_049315789.1"/>
    </source>
</evidence>
<protein>
    <submittedName>
        <fullName evidence="2">Uncharacterized protein LOC125779187</fullName>
    </submittedName>
</protein>
<dbReference type="GeneID" id="125779187"/>
<sequence>MNVISAWKAFDIKNCIDCISFSVREIKKTTTNRCWKNLWADVAVMHTENETLSEYADIFQVSHTIGGEGFHDITIENINELFENVVISDDEILQSFAENYCNDNKENEEDREEDSSAAGLSASLIQNGLNIAMELENHFLNLDPNTERSARFQRQLNEAVECYRELYEEVKAKKTQRLMTDFFKP</sequence>
<dbReference type="RefSeq" id="XP_049315789.1">
    <property type="nucleotide sequence ID" value="XM_049459832.1"/>
</dbReference>